<dbReference type="OrthoDB" id="360414at2"/>
<feature type="domain" description="Fluoroacetyl-CoA-specific thioesterase-like" evidence="3">
    <location>
        <begin position="13"/>
        <end position="118"/>
    </location>
</feature>
<proteinExistence type="predicted"/>
<dbReference type="PANTHER" id="PTHR36934">
    <property type="entry name" value="BLR0278 PROTEIN"/>
    <property type="match status" value="1"/>
</dbReference>
<accession>C8PLZ4</accession>
<gene>
    <name evidence="4" type="ORF">TREVI0001_2296</name>
</gene>
<dbReference type="SUPFAM" id="SSF54637">
    <property type="entry name" value="Thioesterase/thiol ester dehydrase-isomerase"/>
    <property type="match status" value="1"/>
</dbReference>
<dbReference type="Pfam" id="PF22636">
    <property type="entry name" value="FlK"/>
    <property type="match status" value="1"/>
</dbReference>
<dbReference type="InterPro" id="IPR029069">
    <property type="entry name" value="HotDog_dom_sf"/>
</dbReference>
<feature type="active site" evidence="1">
    <location>
        <position position="32"/>
    </location>
</feature>
<dbReference type="eggNOG" id="COG5496">
    <property type="taxonomic scope" value="Bacteria"/>
</dbReference>
<comment type="caution">
    <text evidence="4">The sequence shown here is derived from an EMBL/GenBank/DDBJ whole genome shotgun (WGS) entry which is preliminary data.</text>
</comment>
<feature type="binding site" evidence="2">
    <location>
        <position position="59"/>
    </location>
    <ligand>
        <name>CoA</name>
        <dbReference type="ChEBI" id="CHEBI:57287"/>
    </ligand>
</feature>
<dbReference type="AlphaFoldDB" id="C8PLZ4"/>
<dbReference type="Proteomes" id="UP000004509">
    <property type="component" value="Unassembled WGS sequence"/>
</dbReference>
<name>C8PLZ4_9SPIR</name>
<evidence type="ECO:0000313" key="4">
    <source>
        <dbReference type="EMBL" id="EEV21571.1"/>
    </source>
</evidence>
<dbReference type="PIRSF" id="PIRSF014972">
    <property type="entry name" value="FlK"/>
    <property type="match status" value="1"/>
</dbReference>
<dbReference type="InterPro" id="IPR025540">
    <property type="entry name" value="FlK"/>
</dbReference>
<evidence type="ECO:0000313" key="5">
    <source>
        <dbReference type="Proteomes" id="UP000004509"/>
    </source>
</evidence>
<dbReference type="EMBL" id="ACYH01000005">
    <property type="protein sequence ID" value="EEV21571.1"/>
    <property type="molecule type" value="Genomic_DNA"/>
</dbReference>
<dbReference type="STRING" id="596324.TREVI0001_2296"/>
<dbReference type="RefSeq" id="WP_006187538.1">
    <property type="nucleotide sequence ID" value="NZ_ACYH01000005.1"/>
</dbReference>
<reference evidence="4 5" key="1">
    <citation type="submission" date="2009-07" db="EMBL/GenBank/DDBJ databases">
        <authorList>
            <person name="Madupu R."/>
            <person name="Sebastian Y."/>
            <person name="Durkin A.S."/>
            <person name="Torralba M."/>
            <person name="Methe B."/>
            <person name="Sutton G.G."/>
            <person name="Strausberg R.L."/>
            <person name="Nelson K.E."/>
        </authorList>
    </citation>
    <scope>NUCLEOTIDE SEQUENCE [LARGE SCALE GENOMIC DNA]</scope>
    <source>
        <strain evidence="4 5">ATCC 35580</strain>
    </source>
</reference>
<feature type="active site" evidence="1">
    <location>
        <position position="66"/>
    </location>
</feature>
<sequence>MKIGIKGDTSFTVTKEMLASQDGDDTLEVFSTPTMVLKIERTAALSVLPFMEEGYTMVGVKIDVQHTAATLEGMKVFVHTELIDISENGKFLTFKAEVSNEKGIIGAGTHVRAIVNKKRFMEKLRAAVSEG</sequence>
<dbReference type="InterPro" id="IPR054485">
    <property type="entry name" value="FlK-like_dom"/>
</dbReference>
<feature type="active site" evidence="1">
    <location>
        <position position="40"/>
    </location>
</feature>
<feature type="binding site" evidence="2">
    <location>
        <position position="59"/>
    </location>
    <ligand>
        <name>substrate</name>
    </ligand>
</feature>
<evidence type="ECO:0000259" key="3">
    <source>
        <dbReference type="Pfam" id="PF22636"/>
    </source>
</evidence>
<dbReference type="PANTHER" id="PTHR36934:SF1">
    <property type="entry name" value="THIOESTERASE DOMAIN-CONTAINING PROTEIN"/>
    <property type="match status" value="1"/>
</dbReference>
<dbReference type="Gene3D" id="3.10.129.10">
    <property type="entry name" value="Hotdog Thioesterase"/>
    <property type="match status" value="1"/>
</dbReference>
<organism evidence="4 5">
    <name type="scientific">Treponema vincentii ATCC 35580</name>
    <dbReference type="NCBI Taxonomy" id="596324"/>
    <lineage>
        <taxon>Bacteria</taxon>
        <taxon>Pseudomonadati</taxon>
        <taxon>Spirochaetota</taxon>
        <taxon>Spirochaetia</taxon>
        <taxon>Spirochaetales</taxon>
        <taxon>Treponemataceae</taxon>
        <taxon>Treponema</taxon>
    </lineage>
</organism>
<feature type="binding site" evidence="2">
    <location>
        <position position="112"/>
    </location>
    <ligand>
        <name>substrate</name>
    </ligand>
</feature>
<protein>
    <submittedName>
        <fullName evidence="4">Thioesterase family protein</fullName>
    </submittedName>
</protein>
<evidence type="ECO:0000256" key="2">
    <source>
        <dbReference type="PIRSR" id="PIRSR014972-2"/>
    </source>
</evidence>
<evidence type="ECO:0000256" key="1">
    <source>
        <dbReference type="PIRSR" id="PIRSR014972-1"/>
    </source>
</evidence>